<comment type="caution">
    <text evidence="1">The sequence shown here is derived from an EMBL/GenBank/DDBJ whole genome shotgun (WGS) entry which is preliminary data.</text>
</comment>
<proteinExistence type="predicted"/>
<dbReference type="SUPFAM" id="SSF82607">
    <property type="entry name" value="YbaB-like"/>
    <property type="match status" value="1"/>
</dbReference>
<dbReference type="Proteomes" id="UP000070659">
    <property type="component" value="Unassembled WGS sequence"/>
</dbReference>
<dbReference type="PATRIC" id="fig|1469144.10.peg.2897"/>
<gene>
    <name evidence="2" type="ORF">LI90_2680</name>
    <name evidence="1" type="ORF">TH66_15705</name>
    <name evidence="3" type="ORF">TR74_12645</name>
</gene>
<evidence type="ECO:0000313" key="6">
    <source>
        <dbReference type="Proteomes" id="UP000070659"/>
    </source>
</evidence>
<evidence type="ECO:0000313" key="2">
    <source>
        <dbReference type="EMBL" id="KWX01648.1"/>
    </source>
</evidence>
<reference evidence="1 6" key="1">
    <citation type="submission" date="2015-02" db="EMBL/GenBank/DDBJ databases">
        <title>Physiological reanalysis, assessment of diazotrophy, and genome sequences of multiple isolates of Streptomyces thermoautotrophicus.</title>
        <authorList>
            <person name="MacKellar D.C."/>
            <person name="Lieber L."/>
            <person name="Norman J."/>
            <person name="Bolger A."/>
            <person name="Tobin C."/>
            <person name="Murray J.W."/>
            <person name="Prell J."/>
        </authorList>
    </citation>
    <scope>NUCLEOTIDE SEQUENCE [LARGE SCALE GENOMIC DNA]</scope>
    <source>
        <strain evidence="1 6">UBT1</strain>
    </source>
</reference>
<evidence type="ECO:0000313" key="1">
    <source>
        <dbReference type="EMBL" id="KWX00286.1"/>
    </source>
</evidence>
<accession>A0A132MRB3</accession>
<dbReference type="STRING" id="1469144.LI90_2680"/>
<dbReference type="InterPro" id="IPR004401">
    <property type="entry name" value="YbaB/EbfC"/>
</dbReference>
<sequence length="113" mass="12511">MLDELMTQLRAMHNQLESMRDRGLAIRGELEKLRFTARSRDQLAQVSVNGLGRVVDLQLDLSATRPENLRRLSSAILSAAEDARQQAAATSSERLSEVFGDVVKDVQGTSELT</sequence>
<dbReference type="Proteomes" id="UP000070188">
    <property type="component" value="Unassembled WGS sequence"/>
</dbReference>
<dbReference type="EMBL" id="LAXD01000001">
    <property type="protein sequence ID" value="KWX01648.1"/>
    <property type="molecule type" value="Genomic_DNA"/>
</dbReference>
<dbReference type="Pfam" id="PF02575">
    <property type="entry name" value="YbaB_DNA_bd"/>
    <property type="match status" value="1"/>
</dbReference>
<dbReference type="AlphaFoldDB" id="A0A132MRB3"/>
<reference evidence="2" key="3">
    <citation type="submission" date="2015-04" db="EMBL/GenBank/DDBJ databases">
        <title>Physiological reanalysis, assessment of diazotrophy, and genome sequences of multiple isolates of Streptomyces thermoautotrophicus.</title>
        <authorList>
            <person name="MacKellar D.C."/>
            <person name="Lieber L."/>
            <person name="Norman J."/>
            <person name="Bolger A."/>
            <person name="Tobin C."/>
            <person name="Murray J.W."/>
            <person name="Woodward J."/>
            <person name="Friesen M."/>
            <person name="Prell J."/>
        </authorList>
    </citation>
    <scope>NUCLEOTIDE SEQUENCE [LARGE SCALE GENOMIC DNA]</scope>
    <source>
        <strain evidence="2">H1</strain>
    </source>
</reference>
<reference evidence="5" key="2">
    <citation type="submission" date="2015-02" db="EMBL/GenBank/DDBJ databases">
        <title>Physiological reanalysis, assessment of diazotrophy, and genome sequences of multiple isolates of Streptomyces thermoautotrophicus.</title>
        <authorList>
            <person name="MacKellar D.C."/>
            <person name="Lieber L."/>
            <person name="Norman J."/>
            <person name="Bolger A."/>
            <person name="Tobin C."/>
            <person name="Murray J.W."/>
            <person name="Friesen M."/>
            <person name="Prell J."/>
        </authorList>
    </citation>
    <scope>NUCLEOTIDE SEQUENCE [LARGE SCALE GENOMIC DNA]</scope>
    <source>
        <strain evidence="5">UBT1</strain>
    </source>
</reference>
<keyword evidence="4" id="KW-1185">Reference proteome</keyword>
<dbReference type="Gene3D" id="3.30.1310.10">
    <property type="entry name" value="Nucleoid-associated protein YbaB-like domain"/>
    <property type="match status" value="1"/>
</dbReference>
<evidence type="ECO:0000313" key="3">
    <source>
        <dbReference type="EMBL" id="KWX08930.1"/>
    </source>
</evidence>
<dbReference type="InterPro" id="IPR036894">
    <property type="entry name" value="YbaB-like_sf"/>
</dbReference>
<protein>
    <recommendedName>
        <fullName evidence="7">Nucleoid-associated protein</fullName>
    </recommendedName>
</protein>
<evidence type="ECO:0000313" key="5">
    <source>
        <dbReference type="Proteomes" id="UP000070598"/>
    </source>
</evidence>
<dbReference type="GO" id="GO:0003677">
    <property type="term" value="F:DNA binding"/>
    <property type="evidence" value="ECO:0007669"/>
    <property type="project" value="InterPro"/>
</dbReference>
<dbReference type="EMBL" id="JYIJ01000018">
    <property type="protein sequence ID" value="KWX00286.1"/>
    <property type="molecule type" value="Genomic_DNA"/>
</dbReference>
<dbReference type="RefSeq" id="WP_066888258.1">
    <property type="nucleotide sequence ID" value="NZ_JYIJ01000018.1"/>
</dbReference>
<organism evidence="1 6">
    <name type="scientific">Carbonactinospora thermoautotrophica</name>
    <dbReference type="NCBI Taxonomy" id="1469144"/>
    <lineage>
        <taxon>Bacteria</taxon>
        <taxon>Bacillati</taxon>
        <taxon>Actinomycetota</taxon>
        <taxon>Actinomycetes</taxon>
        <taxon>Kitasatosporales</taxon>
        <taxon>Carbonactinosporaceae</taxon>
        <taxon>Carbonactinospora</taxon>
    </lineage>
</organism>
<evidence type="ECO:0008006" key="7">
    <source>
        <dbReference type="Google" id="ProtNLM"/>
    </source>
</evidence>
<name>A0A132MRB3_9ACTN</name>
<evidence type="ECO:0000313" key="4">
    <source>
        <dbReference type="Proteomes" id="UP000070188"/>
    </source>
</evidence>
<dbReference type="EMBL" id="JYIK01000918">
    <property type="protein sequence ID" value="KWX08930.1"/>
    <property type="molecule type" value="Genomic_DNA"/>
</dbReference>
<reference evidence="4" key="4">
    <citation type="submission" date="2015-04" db="EMBL/GenBank/DDBJ databases">
        <title>Physiological reanalysis, assessment of diazotrophy, and genome sequences of multiple isolates of Streptomyces thermoautotrophicus.</title>
        <authorList>
            <person name="MacKellar D.C."/>
            <person name="Lieber L."/>
            <person name="Norman J."/>
            <person name="Bolger A."/>
            <person name="Tobin C."/>
            <person name="Murray J.W."/>
            <person name="Chang R."/>
            <person name="Ford T."/>
            <person name="Nguyen P.Q."/>
            <person name="Woodward J."/>
            <person name="Permingeat H."/>
            <person name="Joshi N.S."/>
            <person name="Silver P.A."/>
            <person name="Usadel B."/>
            <person name="Rutherford A.W."/>
            <person name="Friesen M."/>
            <person name="Prell J."/>
        </authorList>
    </citation>
    <scope>NUCLEOTIDE SEQUENCE [LARGE SCALE GENOMIC DNA]</scope>
    <source>
        <strain evidence="4">H1</strain>
    </source>
</reference>
<dbReference type="Proteomes" id="UP000070598">
    <property type="component" value="Unassembled WGS sequence"/>
</dbReference>